<accession>A0AAD7RGH4</accession>
<reference evidence="7" key="1">
    <citation type="journal article" date="2023" name="Science">
        <title>Genome structures resolve the early diversification of teleost fishes.</title>
        <authorList>
            <person name="Parey E."/>
            <person name="Louis A."/>
            <person name="Montfort J."/>
            <person name="Bouchez O."/>
            <person name="Roques C."/>
            <person name="Iampietro C."/>
            <person name="Lluch J."/>
            <person name="Castinel A."/>
            <person name="Donnadieu C."/>
            <person name="Desvignes T."/>
            <person name="Floi Bucao C."/>
            <person name="Jouanno E."/>
            <person name="Wen M."/>
            <person name="Mejri S."/>
            <person name="Dirks R."/>
            <person name="Jansen H."/>
            <person name="Henkel C."/>
            <person name="Chen W.J."/>
            <person name="Zahm M."/>
            <person name="Cabau C."/>
            <person name="Klopp C."/>
            <person name="Thompson A.W."/>
            <person name="Robinson-Rechavi M."/>
            <person name="Braasch I."/>
            <person name="Lecointre G."/>
            <person name="Bobe J."/>
            <person name="Postlethwait J.H."/>
            <person name="Berthelot C."/>
            <person name="Roest Crollius H."/>
            <person name="Guiguen Y."/>
        </authorList>
    </citation>
    <scope>NUCLEOTIDE SEQUENCE</scope>
    <source>
        <strain evidence="7">NC1722</strain>
    </source>
</reference>
<dbReference type="Gene3D" id="3.80.10.10">
    <property type="entry name" value="Ribonuclease Inhibitor"/>
    <property type="match status" value="1"/>
</dbReference>
<dbReference type="SUPFAM" id="SSF52058">
    <property type="entry name" value="L domain-like"/>
    <property type="match status" value="1"/>
</dbReference>
<dbReference type="Pfam" id="PF12799">
    <property type="entry name" value="LRR_4"/>
    <property type="match status" value="1"/>
</dbReference>
<feature type="compositionally biased region" description="Pro residues" evidence="4">
    <location>
        <begin position="306"/>
        <end position="323"/>
    </location>
</feature>
<dbReference type="InterPro" id="IPR000372">
    <property type="entry name" value="LRRNT"/>
</dbReference>
<evidence type="ECO:0000259" key="6">
    <source>
        <dbReference type="SMART" id="SM00013"/>
    </source>
</evidence>
<dbReference type="SMART" id="SM00369">
    <property type="entry name" value="LRR_TYP"/>
    <property type="match status" value="4"/>
</dbReference>
<dbReference type="InterPro" id="IPR051071">
    <property type="entry name" value="LRR-bact_E3_ubiq_ligases"/>
</dbReference>
<gene>
    <name evidence="7" type="ORF">AAFF_G00213510</name>
</gene>
<proteinExistence type="predicted"/>
<dbReference type="Pfam" id="PF13855">
    <property type="entry name" value="LRR_8"/>
    <property type="match status" value="1"/>
</dbReference>
<evidence type="ECO:0000256" key="5">
    <source>
        <dbReference type="SAM" id="SignalP"/>
    </source>
</evidence>
<sequence>MKKMRRALKMPPGTQLSCAVLLLLLFGGGALTVCPPVCTCTRGHRAVDCTGRGLAQLPDGLQHNIRTLNLSHNRLHDLDGQLAHFAHLRTLDVSHNRLSRFPTGLPRALWDVRAAGNRLRQLEKNDTAYHWNLRGAGPLLNLSHNRFWTVPTNMPANLETVDLSHNYLVQILPGSLGRMSRLARFYLHGNRFSAVGGQEFGRLDGLRLLTLYDNPWACEDEEGLTELLAWTQVTPARVVGCPCHTHPVCGEAYLAATGGWHFAPYTHPPEGADARRGSRPPMQAVTSGYLSKSALLNPALNRSGHAPPPPGSLARPTAPPPRL</sequence>
<dbReference type="InterPro" id="IPR001611">
    <property type="entry name" value="Leu-rich_rpt"/>
</dbReference>
<organism evidence="7 8">
    <name type="scientific">Aldrovandia affinis</name>
    <dbReference type="NCBI Taxonomy" id="143900"/>
    <lineage>
        <taxon>Eukaryota</taxon>
        <taxon>Metazoa</taxon>
        <taxon>Chordata</taxon>
        <taxon>Craniata</taxon>
        <taxon>Vertebrata</taxon>
        <taxon>Euteleostomi</taxon>
        <taxon>Actinopterygii</taxon>
        <taxon>Neopterygii</taxon>
        <taxon>Teleostei</taxon>
        <taxon>Notacanthiformes</taxon>
        <taxon>Halosauridae</taxon>
        <taxon>Aldrovandia</taxon>
    </lineage>
</organism>
<dbReference type="InterPro" id="IPR032675">
    <property type="entry name" value="LRR_dom_sf"/>
</dbReference>
<protein>
    <recommendedName>
        <fullName evidence="6">LRRNT domain-containing protein</fullName>
    </recommendedName>
</protein>
<dbReference type="PANTHER" id="PTHR47114">
    <property type="match status" value="1"/>
</dbReference>
<feature type="signal peptide" evidence="5">
    <location>
        <begin position="1"/>
        <end position="32"/>
    </location>
</feature>
<evidence type="ECO:0000256" key="1">
    <source>
        <dbReference type="ARBA" id="ARBA00022614"/>
    </source>
</evidence>
<keyword evidence="3" id="KW-0677">Repeat</keyword>
<dbReference type="GO" id="GO:0031102">
    <property type="term" value="P:neuron projection regeneration"/>
    <property type="evidence" value="ECO:0007669"/>
    <property type="project" value="TreeGrafter"/>
</dbReference>
<dbReference type="InterPro" id="IPR003591">
    <property type="entry name" value="Leu-rich_rpt_typical-subtyp"/>
</dbReference>
<dbReference type="PANTHER" id="PTHR47114:SF4">
    <property type="entry name" value="OLIGODENDROCYTE MYELIN GLYCOPROTEIN B"/>
    <property type="match status" value="1"/>
</dbReference>
<name>A0AAD7RGH4_9TELE</name>
<dbReference type="Proteomes" id="UP001221898">
    <property type="component" value="Unassembled WGS sequence"/>
</dbReference>
<dbReference type="EMBL" id="JAINUG010000283">
    <property type="protein sequence ID" value="KAJ8383888.1"/>
    <property type="molecule type" value="Genomic_DNA"/>
</dbReference>
<dbReference type="AlphaFoldDB" id="A0AAD7RGH4"/>
<dbReference type="Pfam" id="PF01462">
    <property type="entry name" value="LRRNT"/>
    <property type="match status" value="1"/>
</dbReference>
<feature type="region of interest" description="Disordered" evidence="4">
    <location>
        <begin position="298"/>
        <end position="323"/>
    </location>
</feature>
<keyword evidence="1" id="KW-0433">Leucine-rich repeat</keyword>
<dbReference type="SMART" id="SM00013">
    <property type="entry name" value="LRRNT"/>
    <property type="match status" value="1"/>
</dbReference>
<evidence type="ECO:0000256" key="3">
    <source>
        <dbReference type="ARBA" id="ARBA00022737"/>
    </source>
</evidence>
<evidence type="ECO:0000313" key="7">
    <source>
        <dbReference type="EMBL" id="KAJ8383888.1"/>
    </source>
</evidence>
<evidence type="ECO:0000256" key="4">
    <source>
        <dbReference type="SAM" id="MobiDB-lite"/>
    </source>
</evidence>
<feature type="domain" description="LRRNT" evidence="6">
    <location>
        <begin position="33"/>
        <end position="67"/>
    </location>
</feature>
<dbReference type="PROSITE" id="PS51450">
    <property type="entry name" value="LRR"/>
    <property type="match status" value="1"/>
</dbReference>
<evidence type="ECO:0000313" key="8">
    <source>
        <dbReference type="Proteomes" id="UP001221898"/>
    </source>
</evidence>
<keyword evidence="8" id="KW-1185">Reference proteome</keyword>
<feature type="chain" id="PRO_5042033597" description="LRRNT domain-containing protein" evidence="5">
    <location>
        <begin position="33"/>
        <end position="323"/>
    </location>
</feature>
<keyword evidence="2 5" id="KW-0732">Signal</keyword>
<dbReference type="InterPro" id="IPR025875">
    <property type="entry name" value="Leu-rich_rpt_4"/>
</dbReference>
<evidence type="ECO:0000256" key="2">
    <source>
        <dbReference type="ARBA" id="ARBA00022729"/>
    </source>
</evidence>
<comment type="caution">
    <text evidence="7">The sequence shown here is derived from an EMBL/GenBank/DDBJ whole genome shotgun (WGS) entry which is preliminary data.</text>
</comment>